<feature type="signal peptide" evidence="7">
    <location>
        <begin position="1"/>
        <end position="21"/>
    </location>
</feature>
<evidence type="ECO:0000313" key="9">
    <source>
        <dbReference type="EMBL" id="CAD7087654.1"/>
    </source>
</evidence>
<keyword evidence="6" id="KW-0325">Glycoprotein</keyword>
<evidence type="ECO:0000256" key="4">
    <source>
        <dbReference type="ARBA" id="ARBA00022801"/>
    </source>
</evidence>
<evidence type="ECO:0000313" key="10">
    <source>
        <dbReference type="Proteomes" id="UP000594454"/>
    </source>
</evidence>
<feature type="chain" id="PRO_5031596844" description="Carboxylic ester hydrolase" evidence="7">
    <location>
        <begin position="22"/>
        <end position="574"/>
    </location>
</feature>
<dbReference type="PROSITE" id="PS00941">
    <property type="entry name" value="CARBOXYLESTERASE_B_2"/>
    <property type="match status" value="1"/>
</dbReference>
<dbReference type="GO" id="GO:0052689">
    <property type="term" value="F:carboxylic ester hydrolase activity"/>
    <property type="evidence" value="ECO:0007669"/>
    <property type="project" value="UniProtKB-KW"/>
</dbReference>
<reference evidence="9 10" key="1">
    <citation type="submission" date="2020-11" db="EMBL/GenBank/DDBJ databases">
        <authorList>
            <person name="Wallbank WR R."/>
            <person name="Pardo Diaz C."/>
            <person name="Kozak K."/>
            <person name="Martin S."/>
            <person name="Jiggins C."/>
            <person name="Moest M."/>
            <person name="Warren A I."/>
            <person name="Generalovic N T."/>
            <person name="Byers J.R.P. K."/>
            <person name="Montejo-Kovacevich G."/>
            <person name="Yen C E."/>
        </authorList>
    </citation>
    <scope>NUCLEOTIDE SEQUENCE [LARGE SCALE GENOMIC DNA]</scope>
</reference>
<dbReference type="InterPro" id="IPR050309">
    <property type="entry name" value="Type-B_Carboxylest/Lipase"/>
</dbReference>
<dbReference type="PROSITE" id="PS01173">
    <property type="entry name" value="LIPASE_GDXG_HIS"/>
    <property type="match status" value="1"/>
</dbReference>
<keyword evidence="5" id="KW-1015">Disulfide bond</keyword>
<dbReference type="EMBL" id="LR899012">
    <property type="protein sequence ID" value="CAD7087654.1"/>
    <property type="molecule type" value="Genomic_DNA"/>
</dbReference>
<dbReference type="InterPro" id="IPR019826">
    <property type="entry name" value="Carboxylesterase_B_AS"/>
</dbReference>
<evidence type="ECO:0000256" key="5">
    <source>
        <dbReference type="ARBA" id="ARBA00023157"/>
    </source>
</evidence>
<gene>
    <name evidence="9" type="ORF">HERILL_LOCUS10346</name>
</gene>
<keyword evidence="10" id="KW-1185">Reference proteome</keyword>
<keyword evidence="3" id="KW-0719">Serine esterase</keyword>
<comment type="similarity">
    <text evidence="2">Belongs to the 'GDXG' lipolytic enzyme family.</text>
</comment>
<dbReference type="InterPro" id="IPR019819">
    <property type="entry name" value="Carboxylesterase_B_CS"/>
</dbReference>
<sequence length="574" mass="65054">MIKVFKFIALLLVATVSPNRAENGETGEPVPEVTLFHGGSLIGSYMETTNGNKIKAFRGIPYAEPPVGDLRFKPPLPAKTWRGKKLANEDQSMCPCQNAFERNFKVTGDEDCLYLNVYIPAEKTDRELFSVMVWFHGGGWMTGTGNSHLYGPQRLLDHNIILVTGNYRLGAFGFLSTLTEDCPGNYGLKDQLLMLNWVKENIETFGGNSSDVTIFGQSAGGASVGLHMFSHLSKGLFHKAILQSGTPFGEWAMGDESFIPGRAEKFGQFLNCFRTDESWEPFVDCLRTKSAYDIAATLPKLFEYDIDPSLIFPAVVEPEIEGAFLTEHPRKVEIAPSNTVPVMVGITSGEGAMKSGPLLNLRKEDFTSRFREVIPIILFYQNRPEHIQNEITERLDEFYFKGEHNWSKDNHLNLTNLITDSCFTWGLDRFLRNRFAATSEGLVAPTYVYIYDHRGPVSMSEFFYAGPEYYGVCHTDELPYLFIYRIPDVHADQNDTKMKWAMPYMWANFAKTGNPTPEPSEIPEWIPADKFPLNYAHIGRKTEEDWTILSNEEGLMEDRVQFWRGIEDLDPDYA</sequence>
<dbReference type="InterPro" id="IPR029058">
    <property type="entry name" value="AB_hydrolase_fold"/>
</dbReference>
<dbReference type="Pfam" id="PF00135">
    <property type="entry name" value="COesterase"/>
    <property type="match status" value="1"/>
</dbReference>
<evidence type="ECO:0000256" key="2">
    <source>
        <dbReference type="ARBA" id="ARBA00010515"/>
    </source>
</evidence>
<dbReference type="PROSITE" id="PS00122">
    <property type="entry name" value="CARBOXYLESTERASE_B_1"/>
    <property type="match status" value="1"/>
</dbReference>
<evidence type="ECO:0000256" key="1">
    <source>
        <dbReference type="ARBA" id="ARBA00005964"/>
    </source>
</evidence>
<dbReference type="InterPro" id="IPR002168">
    <property type="entry name" value="Lipase_GDXG_HIS_AS"/>
</dbReference>
<dbReference type="SUPFAM" id="SSF53474">
    <property type="entry name" value="alpha/beta-Hydrolases"/>
    <property type="match status" value="1"/>
</dbReference>
<dbReference type="InParanoid" id="A0A7R8UXB9"/>
<evidence type="ECO:0000256" key="6">
    <source>
        <dbReference type="ARBA" id="ARBA00023180"/>
    </source>
</evidence>
<comment type="similarity">
    <text evidence="1 7">Belongs to the type-B carboxylesterase/lipase family.</text>
</comment>
<dbReference type="Proteomes" id="UP000594454">
    <property type="component" value="Chromosome 4"/>
</dbReference>
<evidence type="ECO:0000256" key="7">
    <source>
        <dbReference type="RuleBase" id="RU361235"/>
    </source>
</evidence>
<dbReference type="OMA" id="EWIPFHP"/>
<dbReference type="InterPro" id="IPR002018">
    <property type="entry name" value="CarbesteraseB"/>
</dbReference>
<keyword evidence="4 7" id="KW-0378">Hydrolase</keyword>
<name>A0A7R8UXB9_HERIL</name>
<proteinExistence type="inferred from homology"/>
<accession>A0A7R8UXB9</accession>
<dbReference type="PANTHER" id="PTHR11559">
    <property type="entry name" value="CARBOXYLESTERASE"/>
    <property type="match status" value="1"/>
</dbReference>
<feature type="domain" description="Carboxylesterase type B" evidence="8">
    <location>
        <begin position="37"/>
        <end position="563"/>
    </location>
</feature>
<dbReference type="AlphaFoldDB" id="A0A7R8UXB9"/>
<evidence type="ECO:0000256" key="3">
    <source>
        <dbReference type="ARBA" id="ARBA00022487"/>
    </source>
</evidence>
<dbReference type="EC" id="3.1.1.-" evidence="7"/>
<evidence type="ECO:0000259" key="8">
    <source>
        <dbReference type="Pfam" id="PF00135"/>
    </source>
</evidence>
<protein>
    <recommendedName>
        <fullName evidence="7">Carboxylic ester hydrolase</fullName>
        <ecNumber evidence="7">3.1.1.-</ecNumber>
    </recommendedName>
</protein>
<organism evidence="9 10">
    <name type="scientific">Hermetia illucens</name>
    <name type="common">Black soldier fly</name>
    <dbReference type="NCBI Taxonomy" id="343691"/>
    <lineage>
        <taxon>Eukaryota</taxon>
        <taxon>Metazoa</taxon>
        <taxon>Ecdysozoa</taxon>
        <taxon>Arthropoda</taxon>
        <taxon>Hexapoda</taxon>
        <taxon>Insecta</taxon>
        <taxon>Pterygota</taxon>
        <taxon>Neoptera</taxon>
        <taxon>Endopterygota</taxon>
        <taxon>Diptera</taxon>
        <taxon>Brachycera</taxon>
        <taxon>Stratiomyomorpha</taxon>
        <taxon>Stratiomyidae</taxon>
        <taxon>Hermetiinae</taxon>
        <taxon>Hermetia</taxon>
    </lineage>
</organism>
<dbReference type="OrthoDB" id="19653at2759"/>
<dbReference type="Gene3D" id="3.40.50.1820">
    <property type="entry name" value="alpha/beta hydrolase"/>
    <property type="match status" value="1"/>
</dbReference>
<keyword evidence="7" id="KW-0732">Signal</keyword>